<dbReference type="Pfam" id="PF14555">
    <property type="entry name" value="UBA_4"/>
    <property type="match status" value="1"/>
</dbReference>
<evidence type="ECO:0000313" key="3">
    <source>
        <dbReference type="RefSeq" id="XP_017768154.1"/>
    </source>
</evidence>
<dbReference type="Pfam" id="PF16158">
    <property type="entry name" value="N_BRCA1_IG"/>
    <property type="match status" value="1"/>
</dbReference>
<dbReference type="InterPro" id="IPR032350">
    <property type="entry name" value="Nbr1_FW"/>
</dbReference>
<dbReference type="RefSeq" id="XP_017768154.1">
    <property type="nucleotide sequence ID" value="XM_017912665.1"/>
</dbReference>
<gene>
    <name evidence="3" type="primary">LOC108556517</name>
</gene>
<dbReference type="InterPro" id="IPR039517">
    <property type="entry name" value="C6orf106_UBA-like"/>
</dbReference>
<accession>A0ABM1M0Q4</accession>
<keyword evidence="2" id="KW-1185">Reference proteome</keyword>
<dbReference type="SUPFAM" id="SSF46934">
    <property type="entry name" value="UBA-like"/>
    <property type="match status" value="1"/>
</dbReference>
<reference evidence="3" key="1">
    <citation type="submission" date="2025-08" db="UniProtKB">
        <authorList>
            <consortium name="RefSeq"/>
        </authorList>
    </citation>
    <scope>IDENTIFICATION</scope>
    <source>
        <tissue evidence="3">Whole Larva</tissue>
    </source>
</reference>
<dbReference type="Gene3D" id="1.10.8.10">
    <property type="entry name" value="DNA helicase RuvA subunit, C-terminal domain"/>
    <property type="match status" value="1"/>
</dbReference>
<evidence type="ECO:0000259" key="1">
    <source>
        <dbReference type="Pfam" id="PF16158"/>
    </source>
</evidence>
<organism evidence="2 3">
    <name type="scientific">Nicrophorus vespilloides</name>
    <name type="common">Boreal carrion beetle</name>
    <dbReference type="NCBI Taxonomy" id="110193"/>
    <lineage>
        <taxon>Eukaryota</taxon>
        <taxon>Metazoa</taxon>
        <taxon>Ecdysozoa</taxon>
        <taxon>Arthropoda</taxon>
        <taxon>Hexapoda</taxon>
        <taxon>Insecta</taxon>
        <taxon>Pterygota</taxon>
        <taxon>Neoptera</taxon>
        <taxon>Endopterygota</taxon>
        <taxon>Coleoptera</taxon>
        <taxon>Polyphaga</taxon>
        <taxon>Staphyliniformia</taxon>
        <taxon>Silphidae</taxon>
        <taxon>Nicrophorinae</taxon>
        <taxon>Nicrophorus</taxon>
    </lineage>
</organism>
<dbReference type="Gene3D" id="2.60.40.10">
    <property type="entry name" value="Immunoglobulins"/>
    <property type="match status" value="1"/>
</dbReference>
<dbReference type="GeneID" id="108556517"/>
<dbReference type="Proteomes" id="UP000695000">
    <property type="component" value="Unplaced"/>
</dbReference>
<sequence length="237" mass="26351">MDMDSTNGDNNGGIEQALLQQFSCMGTTDREELICNLQRVLGADLNYSTAAFYLDMNNWNLQAAICSYFDVVNSTKLPSMALRADPHASENDSVEPNTPFLKNWYVYNNGPERWPEGCYVQCSAGDTFGGEKTNVKAMMPGEMTLISVDMVSPGCAGQFQSKWRLCTPTGTYFGDPLWMILTVVEERTMQLTDQLSHLNDLGAPLTNNVPANPFRSNEQCFCARWRWALTSSATFAA</sequence>
<protein>
    <submittedName>
        <fullName evidence="3">Uncharacterized protein C6orf106 homolog isoform X1</fullName>
    </submittedName>
</protein>
<dbReference type="InterPro" id="IPR013783">
    <property type="entry name" value="Ig-like_fold"/>
</dbReference>
<dbReference type="CDD" id="cd14349">
    <property type="entry name" value="UBA_CF106"/>
    <property type="match status" value="1"/>
</dbReference>
<proteinExistence type="predicted"/>
<name>A0ABM1M0Q4_NICVS</name>
<dbReference type="InterPro" id="IPR009060">
    <property type="entry name" value="UBA-like_sf"/>
</dbReference>
<dbReference type="PANTHER" id="PTHR20930:SF0">
    <property type="entry name" value="PROTEIN ILRUN"/>
    <property type="match status" value="1"/>
</dbReference>
<dbReference type="CDD" id="cd14947">
    <property type="entry name" value="NBR1_like"/>
    <property type="match status" value="1"/>
</dbReference>
<evidence type="ECO:0000313" key="2">
    <source>
        <dbReference type="Proteomes" id="UP000695000"/>
    </source>
</evidence>
<dbReference type="PANTHER" id="PTHR20930">
    <property type="entry name" value="OVARIAN CARCINOMA ANTIGEN CA125-RELATED"/>
    <property type="match status" value="1"/>
</dbReference>
<feature type="domain" description="Nbr1 FW" evidence="1">
    <location>
        <begin position="90"/>
        <end position="183"/>
    </location>
</feature>